<keyword evidence="2" id="KW-0732">Signal</keyword>
<dbReference type="KEGG" id="mlr:MELLADRAFT_112557"/>
<dbReference type="GeneID" id="18924722"/>
<dbReference type="RefSeq" id="XP_007417117.1">
    <property type="nucleotide sequence ID" value="XM_007417055.1"/>
</dbReference>
<dbReference type="EMBL" id="GL883156">
    <property type="protein sequence ID" value="EGF99656.1"/>
    <property type="molecule type" value="Genomic_DNA"/>
</dbReference>
<feature type="signal peptide" evidence="2">
    <location>
        <begin position="1"/>
        <end position="23"/>
    </location>
</feature>
<proteinExistence type="predicted"/>
<evidence type="ECO:0000313" key="4">
    <source>
        <dbReference type="Proteomes" id="UP000001072"/>
    </source>
</evidence>
<organism evidence="4">
    <name type="scientific">Melampsora larici-populina (strain 98AG31 / pathotype 3-4-7)</name>
    <name type="common">Poplar leaf rust fungus</name>
    <dbReference type="NCBI Taxonomy" id="747676"/>
    <lineage>
        <taxon>Eukaryota</taxon>
        <taxon>Fungi</taxon>
        <taxon>Dikarya</taxon>
        <taxon>Basidiomycota</taxon>
        <taxon>Pucciniomycotina</taxon>
        <taxon>Pucciniomycetes</taxon>
        <taxon>Pucciniales</taxon>
        <taxon>Melampsoraceae</taxon>
        <taxon>Melampsora</taxon>
    </lineage>
</organism>
<sequence length="881" mass="99948">MPTPIRLIISFVLYGCLIQDSFGGPSLTPKVTDALVGDIDRSPYVASSSTSSSFPLTWSEDESSSMDATWRTHRPIIRQDEISSVGTSSHRSDAKSFSSSASDFSFQYNHELTPPDSEPPKGFTWRAKPLQEATSYSSFNRYDESPSEKILREVLAMKQKIATREDYVTSTSDKKKSKKVNFKSLVKAIMKFRSKSPRPPPPNTVEHASNLPVADVKKPLGRVTRNYLNLLRDPQSVQIEREIEYLEVSRILANHLSTGEEVDIEDNFRSLSEFCTEWIMKHPSNQLPKIYGGTQDLKDEVSKRLSSLASYTRSLDSLSAMFSENELLIKQATSDIIQVFGDHASAVQSLKSMKGWREIKTYHVLEPFPHLSVVARLFSPAGLRAPDSSYSLLGLQTVSPILSREWGVNDQQVETLIRVRRFVEICVSRMKTPAIQKQKRLDLEEWLAKITHELDVAVATSRFVDFRVILSTIREDLDPYPSLALILEQFSLTLPVSYFERTEETRETFPSTEDIIERIKKRASRLETYIASLPMGEILKISTPDVKPAPRSLEQVGQETTRDSTPARERKSVKELEDEDESFLENRWKATVAKKNLKSTFQRGVRQLIGGFKDNSEIIQGDAYIHIANTLGKHERLEHLVELFDPEKLKGSTLNSDLLEMSTIWPTSLNADFEGNIVHKYIDRLRGILNEELERLLPQYKTQFDQEVAGQLGMLENSLKDSFQLGDELTESTQYKIEQWIEKQAGIFPKDCESFCFGLILNYRVGSELVTKTHCDISTAIESHAEVLLDIFGPMDRTSDISPESWASVLKNPTEQVPKLREVAYQFHHATLTQLNIAKEWQWTLSLIAEGWSPELMRLLLDGAKKSIELNPGSHLAHLGH</sequence>
<dbReference type="AlphaFoldDB" id="F4S6V8"/>
<evidence type="ECO:0000313" key="3">
    <source>
        <dbReference type="EMBL" id="EGF99656.1"/>
    </source>
</evidence>
<dbReference type="Proteomes" id="UP000001072">
    <property type="component" value="Unassembled WGS sequence"/>
</dbReference>
<feature type="region of interest" description="Disordered" evidence="1">
    <location>
        <begin position="548"/>
        <end position="576"/>
    </location>
</feature>
<evidence type="ECO:0000256" key="2">
    <source>
        <dbReference type="SAM" id="SignalP"/>
    </source>
</evidence>
<dbReference type="InParanoid" id="F4S6V8"/>
<evidence type="ECO:0008006" key="5">
    <source>
        <dbReference type="Google" id="ProtNLM"/>
    </source>
</evidence>
<dbReference type="HOGENOM" id="CLU_326791_0_0_1"/>
<dbReference type="OrthoDB" id="10410764at2759"/>
<protein>
    <recommendedName>
        <fullName evidence="5">Secreted protein</fullName>
    </recommendedName>
</protein>
<name>F4S6V8_MELLP</name>
<feature type="chain" id="PRO_5003315878" description="Secreted protein" evidence="2">
    <location>
        <begin position="24"/>
        <end position="881"/>
    </location>
</feature>
<accession>F4S6V8</accession>
<feature type="compositionally biased region" description="Basic and acidic residues" evidence="1">
    <location>
        <begin position="560"/>
        <end position="575"/>
    </location>
</feature>
<gene>
    <name evidence="3" type="ORF">MELLADRAFT_112557</name>
</gene>
<evidence type="ECO:0000256" key="1">
    <source>
        <dbReference type="SAM" id="MobiDB-lite"/>
    </source>
</evidence>
<dbReference type="VEuPathDB" id="FungiDB:MELLADRAFT_112557"/>
<keyword evidence="4" id="KW-1185">Reference proteome</keyword>
<reference evidence="4" key="1">
    <citation type="journal article" date="2011" name="Proc. Natl. Acad. Sci. U.S.A.">
        <title>Obligate biotrophy features unraveled by the genomic analysis of rust fungi.</title>
        <authorList>
            <person name="Duplessis S."/>
            <person name="Cuomo C.A."/>
            <person name="Lin Y.-C."/>
            <person name="Aerts A."/>
            <person name="Tisserant E."/>
            <person name="Veneault-Fourrey C."/>
            <person name="Joly D.L."/>
            <person name="Hacquard S."/>
            <person name="Amselem J."/>
            <person name="Cantarel B.L."/>
            <person name="Chiu R."/>
            <person name="Coutinho P.M."/>
            <person name="Feau N."/>
            <person name="Field M."/>
            <person name="Frey P."/>
            <person name="Gelhaye E."/>
            <person name="Goldberg J."/>
            <person name="Grabherr M.G."/>
            <person name="Kodira C.D."/>
            <person name="Kohler A."/>
            <person name="Kuees U."/>
            <person name="Lindquist E.A."/>
            <person name="Lucas S.M."/>
            <person name="Mago R."/>
            <person name="Mauceli E."/>
            <person name="Morin E."/>
            <person name="Murat C."/>
            <person name="Pangilinan J.L."/>
            <person name="Park R."/>
            <person name="Pearson M."/>
            <person name="Quesneville H."/>
            <person name="Rouhier N."/>
            <person name="Sakthikumar S."/>
            <person name="Salamov A.A."/>
            <person name="Schmutz J."/>
            <person name="Selles B."/>
            <person name="Shapiro H."/>
            <person name="Tanguay P."/>
            <person name="Tuskan G.A."/>
            <person name="Henrissat B."/>
            <person name="Van de Peer Y."/>
            <person name="Rouze P."/>
            <person name="Ellis J.G."/>
            <person name="Dodds P.N."/>
            <person name="Schein J.E."/>
            <person name="Zhong S."/>
            <person name="Hamelin R.C."/>
            <person name="Grigoriev I.V."/>
            <person name="Szabo L.J."/>
            <person name="Martin F."/>
        </authorList>
    </citation>
    <scope>NUCLEOTIDE SEQUENCE [LARGE SCALE GENOMIC DNA]</scope>
    <source>
        <strain evidence="4">98AG31 / pathotype 3-4-7</strain>
    </source>
</reference>